<dbReference type="EnsemblMetazoa" id="MESCA002722-RA">
    <property type="protein sequence ID" value="MESCA002722-PA"/>
    <property type="gene ID" value="MESCA002722"/>
</dbReference>
<accession>T1GH38</accession>
<reference evidence="2" key="1">
    <citation type="submission" date="2013-02" db="EMBL/GenBank/DDBJ databases">
        <authorList>
            <person name="Hughes D."/>
        </authorList>
    </citation>
    <scope>NUCLEOTIDE SEQUENCE</scope>
    <source>
        <strain>Durham</strain>
        <strain evidence="2">NC isolate 2 -- Noor lab</strain>
    </source>
</reference>
<proteinExistence type="predicted"/>
<evidence type="ECO:0000313" key="1">
    <source>
        <dbReference type="EnsemblMetazoa" id="MESCA002722-PA"/>
    </source>
</evidence>
<protein>
    <submittedName>
        <fullName evidence="1">Uncharacterized protein</fullName>
    </submittedName>
</protein>
<dbReference type="Proteomes" id="UP000015102">
    <property type="component" value="Unassembled WGS sequence"/>
</dbReference>
<dbReference type="InterPro" id="IPR023214">
    <property type="entry name" value="HAD_sf"/>
</dbReference>
<dbReference type="AlphaFoldDB" id="T1GH38"/>
<reference evidence="1" key="2">
    <citation type="submission" date="2015-06" db="UniProtKB">
        <authorList>
            <consortium name="EnsemblMetazoa"/>
        </authorList>
    </citation>
    <scope>IDENTIFICATION</scope>
</reference>
<dbReference type="Gene3D" id="3.40.50.1000">
    <property type="entry name" value="HAD superfamily/HAD-like"/>
    <property type="match status" value="1"/>
</dbReference>
<organism evidence="1 2">
    <name type="scientific">Megaselia scalaris</name>
    <name type="common">Humpbacked fly</name>
    <name type="synonym">Phora scalaris</name>
    <dbReference type="NCBI Taxonomy" id="36166"/>
    <lineage>
        <taxon>Eukaryota</taxon>
        <taxon>Metazoa</taxon>
        <taxon>Ecdysozoa</taxon>
        <taxon>Arthropoda</taxon>
        <taxon>Hexapoda</taxon>
        <taxon>Insecta</taxon>
        <taxon>Pterygota</taxon>
        <taxon>Neoptera</taxon>
        <taxon>Endopterygota</taxon>
        <taxon>Diptera</taxon>
        <taxon>Brachycera</taxon>
        <taxon>Muscomorpha</taxon>
        <taxon>Platypezoidea</taxon>
        <taxon>Phoridae</taxon>
        <taxon>Megaseliini</taxon>
        <taxon>Megaselia</taxon>
    </lineage>
</organism>
<keyword evidence="2" id="KW-1185">Reference proteome</keyword>
<name>T1GH38_MEGSC</name>
<dbReference type="EMBL" id="CAQQ02116240">
    <property type="status" value="NOT_ANNOTATED_CDS"/>
    <property type="molecule type" value="Genomic_DNA"/>
</dbReference>
<dbReference type="STRING" id="36166.T1GH38"/>
<dbReference type="HOGENOM" id="CLU_2392225_0_0_1"/>
<sequence>MTVPPPKDDFIHPDKTIVSYLKHHPKYKKVYVLAGRVFKNALNESGVIVLDEPIFQHELTLESFSESIVPLEPIDAVIIDVSLDLTYVQYCKAL</sequence>
<evidence type="ECO:0000313" key="2">
    <source>
        <dbReference type="Proteomes" id="UP000015102"/>
    </source>
</evidence>